<dbReference type="GO" id="GO:0016616">
    <property type="term" value="F:oxidoreductase activity, acting on the CH-OH group of donors, NAD or NADP as acceptor"/>
    <property type="evidence" value="ECO:0007669"/>
    <property type="project" value="TreeGrafter"/>
</dbReference>
<evidence type="ECO:0000313" key="8">
    <source>
        <dbReference type="Proteomes" id="UP000650994"/>
    </source>
</evidence>
<dbReference type="InterPro" id="IPR023027">
    <property type="entry name" value="Mannitol_DH_CS"/>
</dbReference>
<dbReference type="Proteomes" id="UP000184120">
    <property type="component" value="Unassembled WGS sequence"/>
</dbReference>
<dbReference type="Gene3D" id="1.10.1040.10">
    <property type="entry name" value="N-(1-d-carboxylethyl)-l-norvaline Dehydrogenase, domain 2"/>
    <property type="match status" value="1"/>
</dbReference>
<dbReference type="InterPro" id="IPR013328">
    <property type="entry name" value="6PGD_dom2"/>
</dbReference>
<reference evidence="6" key="3">
    <citation type="submission" date="2016-11" db="EMBL/GenBank/DDBJ databases">
        <authorList>
            <person name="Jaros S."/>
            <person name="Januszkiewicz K."/>
            <person name="Wedrychowicz H."/>
        </authorList>
    </citation>
    <scope>NUCLEOTIDE SEQUENCE [LARGE SCALE GENOMIC DNA]</scope>
    <source>
        <strain evidence="6">DSM 27989</strain>
    </source>
</reference>
<reference evidence="5" key="5">
    <citation type="submission" date="2024-05" db="EMBL/GenBank/DDBJ databases">
        <authorList>
            <person name="Sun Q."/>
            <person name="Zhou Y."/>
        </authorList>
    </citation>
    <scope>NUCLEOTIDE SEQUENCE</scope>
    <source>
        <strain evidence="5">CGMCC 1.12707</strain>
    </source>
</reference>
<dbReference type="InterPro" id="IPR050988">
    <property type="entry name" value="Mannitol_DH/Oxidoreductase"/>
</dbReference>
<feature type="domain" description="Mannitol dehydrogenase N-terminal" evidence="3">
    <location>
        <begin position="26"/>
        <end position="276"/>
    </location>
</feature>
<dbReference type="PANTHER" id="PTHR43362">
    <property type="entry name" value="MANNITOL DEHYDROGENASE DSF1-RELATED"/>
    <property type="match status" value="1"/>
</dbReference>
<keyword evidence="2" id="KW-0520">NAD</keyword>
<dbReference type="InterPro" id="IPR000669">
    <property type="entry name" value="Mannitol_DH"/>
</dbReference>
<evidence type="ECO:0000313" key="7">
    <source>
        <dbReference type="Proteomes" id="UP000184120"/>
    </source>
</evidence>
<protein>
    <submittedName>
        <fullName evidence="6">Mannitol 2-dehydrogenase</fullName>
    </submittedName>
</protein>
<dbReference type="STRING" id="1434701.SAMN05443634_10462"/>
<name>A0A1M6VW46_9FLAO</name>
<dbReference type="SUPFAM" id="SSF48179">
    <property type="entry name" value="6-phosphogluconate dehydrogenase C-terminal domain-like"/>
    <property type="match status" value="1"/>
</dbReference>
<dbReference type="EMBL" id="BMFL01000002">
    <property type="protein sequence ID" value="GGE89793.1"/>
    <property type="molecule type" value="Genomic_DNA"/>
</dbReference>
<organism evidence="6 7">
    <name type="scientific">Chishuiella changwenlii</name>
    <dbReference type="NCBI Taxonomy" id="1434701"/>
    <lineage>
        <taxon>Bacteria</taxon>
        <taxon>Pseudomonadati</taxon>
        <taxon>Bacteroidota</taxon>
        <taxon>Flavobacteriia</taxon>
        <taxon>Flavobacteriales</taxon>
        <taxon>Weeksellaceae</taxon>
        <taxon>Chishuiella</taxon>
    </lineage>
</organism>
<proteinExistence type="predicted"/>
<feature type="domain" description="Mannitol dehydrogenase C-terminal" evidence="4">
    <location>
        <begin position="285"/>
        <end position="452"/>
    </location>
</feature>
<evidence type="ECO:0000256" key="1">
    <source>
        <dbReference type="ARBA" id="ARBA00023002"/>
    </source>
</evidence>
<dbReference type="Pfam" id="PF08125">
    <property type="entry name" value="Mannitol_dh_C"/>
    <property type="match status" value="1"/>
</dbReference>
<dbReference type="InterPro" id="IPR013131">
    <property type="entry name" value="Mannitol_DH_N"/>
</dbReference>
<dbReference type="Pfam" id="PF01232">
    <property type="entry name" value="Mannitol_dh"/>
    <property type="match status" value="1"/>
</dbReference>
<evidence type="ECO:0000259" key="3">
    <source>
        <dbReference type="Pfam" id="PF01232"/>
    </source>
</evidence>
<keyword evidence="8" id="KW-1185">Reference proteome</keyword>
<dbReference type="PANTHER" id="PTHR43362:SF1">
    <property type="entry name" value="MANNITOL DEHYDROGENASE 2-RELATED"/>
    <property type="match status" value="1"/>
</dbReference>
<dbReference type="OrthoDB" id="9768714at2"/>
<evidence type="ECO:0000259" key="4">
    <source>
        <dbReference type="Pfam" id="PF08125"/>
    </source>
</evidence>
<dbReference type="PRINTS" id="PR00084">
    <property type="entry name" value="MTLDHDRGNASE"/>
</dbReference>
<dbReference type="Gene3D" id="3.40.50.720">
    <property type="entry name" value="NAD(P)-binding Rossmann-like Domain"/>
    <property type="match status" value="1"/>
</dbReference>
<dbReference type="PROSITE" id="PS00974">
    <property type="entry name" value="MANNITOL_DHGENASE"/>
    <property type="match status" value="1"/>
</dbReference>
<reference evidence="8" key="4">
    <citation type="journal article" date="2019" name="Int. J. Syst. Evol. Microbiol.">
        <title>The Global Catalogue of Microorganisms (GCM) 10K type strain sequencing project: providing services to taxonomists for standard genome sequencing and annotation.</title>
        <authorList>
            <consortium name="The Broad Institute Genomics Platform"/>
            <consortium name="The Broad Institute Genome Sequencing Center for Infectious Disease"/>
            <person name="Wu L."/>
            <person name="Ma J."/>
        </authorList>
    </citation>
    <scope>NUCLEOTIDE SEQUENCE [LARGE SCALE GENOMIC DNA]</scope>
    <source>
        <strain evidence="8">CGMCC 1.12707</strain>
    </source>
</reference>
<reference evidence="7" key="2">
    <citation type="submission" date="2016-11" db="EMBL/GenBank/DDBJ databases">
        <authorList>
            <person name="Varghese N."/>
            <person name="Submissions S."/>
        </authorList>
    </citation>
    <scope>NUCLEOTIDE SEQUENCE [LARGE SCALE GENOMIC DNA]</scope>
    <source>
        <strain evidence="7">DSM 27989</strain>
    </source>
</reference>
<gene>
    <name evidence="5" type="ORF">GCM10010984_04300</name>
    <name evidence="6" type="ORF">SAMN05443634_10462</name>
</gene>
<accession>A0A1M6VW46</accession>
<dbReference type="AlphaFoldDB" id="A0A1M6VW46"/>
<dbReference type="InterPro" id="IPR036291">
    <property type="entry name" value="NAD(P)-bd_dom_sf"/>
</dbReference>
<dbReference type="InterPro" id="IPR013118">
    <property type="entry name" value="Mannitol_DH_C"/>
</dbReference>
<dbReference type="RefSeq" id="WP_072930460.1">
    <property type="nucleotide sequence ID" value="NZ_BMFL01000002.1"/>
</dbReference>
<dbReference type="InterPro" id="IPR008927">
    <property type="entry name" value="6-PGluconate_DH-like_C_sf"/>
</dbReference>
<evidence type="ECO:0000256" key="2">
    <source>
        <dbReference type="ARBA" id="ARBA00023027"/>
    </source>
</evidence>
<dbReference type="Proteomes" id="UP000650994">
    <property type="component" value="Unassembled WGS sequence"/>
</dbReference>
<dbReference type="SUPFAM" id="SSF51735">
    <property type="entry name" value="NAD(P)-binding Rossmann-fold domains"/>
    <property type="match status" value="1"/>
</dbReference>
<evidence type="ECO:0000313" key="6">
    <source>
        <dbReference type="EMBL" id="SHK85703.1"/>
    </source>
</evidence>
<evidence type="ECO:0000313" key="5">
    <source>
        <dbReference type="EMBL" id="GGE89793.1"/>
    </source>
</evidence>
<keyword evidence="1" id="KW-0560">Oxidoreductase</keyword>
<sequence>MTKINIESEKNSIINYKYDRANCTSGIVHIGIGNFHRAHQQFYTNQLLENPTQHNWGICGVALLPSDEKLIKSLEKQNGEYTLTVCGGNSENKIYTIGSLIELIWGVENPNAVIDKIASHTTKIITLTITEGGYNIDNTSKKFMLEEPSILHDIQNPENPKTVFGFIAAGLRKRMNAGQEGITILSCDNLQHNGDTAKYAFTAFLEKQDSQLKEWASNNVSFPNSMVDRITPATKPEDVIWLNKQNNTNDEIPVYCEDFIQWVIEDNFIAGRPQWEDVGVEFTDDVSTYENMKLSLLNASHTLLSYPSFLAGFRKVDEAMKNELILKLLKDFMDIDITPYVPAPKNTDLEIYKATLLERFANPAVSDQVSRLCFDGISKFPVYIVPNLTKMIADNKDLTRVAFLVASYRAYLKNKIDDNGAAYEIGEPWLTNEEYAFVENENPEEFLNFKPFKGCPLASSQNFMQLYLNFVKEINDQDTLSVLKTIV</sequence>
<dbReference type="GO" id="GO:0019594">
    <property type="term" value="P:mannitol metabolic process"/>
    <property type="evidence" value="ECO:0007669"/>
    <property type="project" value="InterPro"/>
</dbReference>
<dbReference type="EMBL" id="FRBH01000004">
    <property type="protein sequence ID" value="SHK85703.1"/>
    <property type="molecule type" value="Genomic_DNA"/>
</dbReference>
<reference evidence="5" key="1">
    <citation type="journal article" date="2014" name="Int. J. Syst. Evol. Microbiol.">
        <title>Complete genome of a new Firmicutes species belonging to the dominant human colonic microbiota ('Ruminococcus bicirculans') reveals two chromosomes and a selective capacity to utilize plant glucans.</title>
        <authorList>
            <consortium name="NISC Comparative Sequencing Program"/>
            <person name="Wegmann U."/>
            <person name="Louis P."/>
            <person name="Goesmann A."/>
            <person name="Henrissat B."/>
            <person name="Duncan S.H."/>
            <person name="Flint H.J."/>
        </authorList>
    </citation>
    <scope>NUCLEOTIDE SEQUENCE</scope>
    <source>
        <strain evidence="5">CGMCC 1.12707</strain>
    </source>
</reference>